<name>A0A1X7QY87_9SACH</name>
<dbReference type="OrthoDB" id="30195at2759"/>
<evidence type="ECO:0000313" key="6">
    <source>
        <dbReference type="EMBL" id="SMN18415.1"/>
    </source>
</evidence>
<comment type="subcellular location">
    <subcellularLocation>
        <location evidence="1">Nucleus</location>
    </subcellularLocation>
</comment>
<keyword evidence="7" id="KW-1185">Reference proteome</keyword>
<proteinExistence type="inferred from homology"/>
<sequence length="626" mass="70288">MSAVQLSSPLVLSSYDPNGRYLCYVTTALDKQRVSVEPTQKGQNDALLNEKFLYLDSPELRVTALKWAYLNSNETLCVFIGLNNGEIWLYSPLANEVILKLSTENGYDVNDFVVANESLFCVDSNDFIYEFDLINFTLRNHFKIEQCSNLKRIEYVAENKILVASHQIFLIDNVKKEIILTLPGHISPVCTLKKISEEYLLSGAENDRFLNIYNLSDGSIKSVLVAKSNINKVSTFGTSKVAVATENGNFEVFDEPLLSNKSKRRNVKSRQCTNTGSIVNKNGTEIPSIDVYAGKDIINVTYVTNATMCHFVQVRWGSLSIDHQIEVDITNNVKNISQDRSLYGKDVAATTTYKEGNARVTSGDNFKHIEDIIKELDKQFDEDRSNENEGDDKLESLADKLPTLQSTKKKNPVTGTVAVILSQALQSNDHSLLETVLNNRDERIIRDTIMRLKPVLSVILLERLAERIARQTHRQGSLNVWVKWCIVIHGGYLINVPNLIKTLASLHSTLKNRASLLDRLLSLETRLDCALNKFDVSTGEGVYTEEYLSEEVIDSENEVTYMEELDDAHLIESGEEDDSSEDEEGSSDIEEDALNDGSLSQPVDTINTKETINDDDEEGYSDVEMA</sequence>
<feature type="compositionally biased region" description="Acidic residues" evidence="4">
    <location>
        <begin position="573"/>
        <end position="594"/>
    </location>
</feature>
<accession>A0A1X7QY87</accession>
<protein>
    <submittedName>
        <fullName evidence="6">Similar to Saccharomyces cerevisiae YDR398W UTP5 Subunit of U3-containing Small Subunit (SSU) processome complex involved in production of 18S rRNA and assembly of small ribosomal subunit</fullName>
    </submittedName>
</protein>
<dbReference type="InterPro" id="IPR052414">
    <property type="entry name" value="U3_snoRNA-assoc_WDR"/>
</dbReference>
<keyword evidence="2" id="KW-0539">Nucleus</keyword>
<dbReference type="InterPro" id="IPR036322">
    <property type="entry name" value="WD40_repeat_dom_sf"/>
</dbReference>
<dbReference type="InterPro" id="IPR007148">
    <property type="entry name" value="SSU_processome_Utp12"/>
</dbReference>
<feature type="domain" description="Small-subunit processome Utp12" evidence="5">
    <location>
        <begin position="428"/>
        <end position="530"/>
    </location>
</feature>
<dbReference type="InterPro" id="IPR015943">
    <property type="entry name" value="WD40/YVTN_repeat-like_dom_sf"/>
</dbReference>
<evidence type="ECO:0000256" key="3">
    <source>
        <dbReference type="ARBA" id="ARBA00038335"/>
    </source>
</evidence>
<dbReference type="GO" id="GO:0000462">
    <property type="term" value="P:maturation of SSU-rRNA from tricistronic rRNA transcript (SSU-rRNA, 5.8S rRNA, LSU-rRNA)"/>
    <property type="evidence" value="ECO:0007669"/>
    <property type="project" value="TreeGrafter"/>
</dbReference>
<dbReference type="PANTHER" id="PTHR44267:SF1">
    <property type="entry name" value="WD REPEAT-CONTAINING PROTEIN 43"/>
    <property type="match status" value="1"/>
</dbReference>
<evidence type="ECO:0000256" key="2">
    <source>
        <dbReference type="ARBA" id="ARBA00023242"/>
    </source>
</evidence>
<dbReference type="Proteomes" id="UP000196158">
    <property type="component" value="Unassembled WGS sequence"/>
</dbReference>
<comment type="similarity">
    <text evidence="3">Belongs to the UTP5 family.</text>
</comment>
<feature type="compositionally biased region" description="Acidic residues" evidence="4">
    <location>
        <begin position="613"/>
        <end position="626"/>
    </location>
</feature>
<evidence type="ECO:0000313" key="7">
    <source>
        <dbReference type="Proteomes" id="UP000196158"/>
    </source>
</evidence>
<gene>
    <name evidence="6" type="ORF">KASA_0Q08888G</name>
</gene>
<feature type="region of interest" description="Disordered" evidence="4">
    <location>
        <begin position="572"/>
        <end position="626"/>
    </location>
</feature>
<dbReference type="Pfam" id="PF04003">
    <property type="entry name" value="Utp12"/>
    <property type="match status" value="1"/>
</dbReference>
<dbReference type="GO" id="GO:0032040">
    <property type="term" value="C:small-subunit processome"/>
    <property type="evidence" value="ECO:0007669"/>
    <property type="project" value="UniProtKB-ARBA"/>
</dbReference>
<dbReference type="SUPFAM" id="SSF50978">
    <property type="entry name" value="WD40 repeat-like"/>
    <property type="match status" value="1"/>
</dbReference>
<dbReference type="Gene3D" id="2.130.10.10">
    <property type="entry name" value="YVTN repeat-like/Quinoprotein amine dehydrogenase"/>
    <property type="match status" value="1"/>
</dbReference>
<evidence type="ECO:0000256" key="4">
    <source>
        <dbReference type="SAM" id="MobiDB-lite"/>
    </source>
</evidence>
<dbReference type="STRING" id="1789683.A0A1X7QY87"/>
<evidence type="ECO:0000259" key="5">
    <source>
        <dbReference type="Pfam" id="PF04003"/>
    </source>
</evidence>
<dbReference type="AlphaFoldDB" id="A0A1X7QY87"/>
<dbReference type="EMBL" id="FXLY01000002">
    <property type="protein sequence ID" value="SMN18415.1"/>
    <property type="molecule type" value="Genomic_DNA"/>
</dbReference>
<dbReference type="PANTHER" id="PTHR44267">
    <property type="entry name" value="WD REPEAT-CONTAINING PROTEIN 43"/>
    <property type="match status" value="1"/>
</dbReference>
<reference evidence="6 7" key="1">
    <citation type="submission" date="2017-04" db="EMBL/GenBank/DDBJ databases">
        <authorList>
            <person name="Afonso C.L."/>
            <person name="Miller P.J."/>
            <person name="Scott M.A."/>
            <person name="Spackman E."/>
            <person name="Goraichik I."/>
            <person name="Dimitrov K.M."/>
            <person name="Suarez D.L."/>
            <person name="Swayne D.E."/>
        </authorList>
    </citation>
    <scope>NUCLEOTIDE SEQUENCE [LARGE SCALE GENOMIC DNA]</scope>
</reference>
<evidence type="ECO:0000256" key="1">
    <source>
        <dbReference type="ARBA" id="ARBA00004123"/>
    </source>
</evidence>
<feature type="compositionally biased region" description="Polar residues" evidence="4">
    <location>
        <begin position="597"/>
        <end position="610"/>
    </location>
</feature>
<organism evidence="6 7">
    <name type="scientific">Maudiozyma saulgeensis</name>
    <dbReference type="NCBI Taxonomy" id="1789683"/>
    <lineage>
        <taxon>Eukaryota</taxon>
        <taxon>Fungi</taxon>
        <taxon>Dikarya</taxon>
        <taxon>Ascomycota</taxon>
        <taxon>Saccharomycotina</taxon>
        <taxon>Saccharomycetes</taxon>
        <taxon>Saccharomycetales</taxon>
        <taxon>Saccharomycetaceae</taxon>
        <taxon>Maudiozyma</taxon>
    </lineage>
</organism>